<dbReference type="GO" id="GO:0000155">
    <property type="term" value="F:phosphorelay sensor kinase activity"/>
    <property type="evidence" value="ECO:0007669"/>
    <property type="project" value="InterPro"/>
</dbReference>
<dbReference type="InterPro" id="IPR003594">
    <property type="entry name" value="HATPase_dom"/>
</dbReference>
<dbReference type="PRINTS" id="PR00344">
    <property type="entry name" value="BCTRLSENSOR"/>
</dbReference>
<evidence type="ECO:0000256" key="3">
    <source>
        <dbReference type="ARBA" id="ARBA00022553"/>
    </source>
</evidence>
<dbReference type="SUPFAM" id="SSF55874">
    <property type="entry name" value="ATPase domain of HSP90 chaperone/DNA topoisomerase II/histidine kinase"/>
    <property type="match status" value="1"/>
</dbReference>
<accession>A0A923KP96</accession>
<dbReference type="Pfam" id="PF02518">
    <property type="entry name" value="HATPase_c"/>
    <property type="match status" value="1"/>
</dbReference>
<comment type="caution">
    <text evidence="6">The sequence shown here is derived from an EMBL/GenBank/DDBJ whole genome shotgun (WGS) entry which is preliminary data.</text>
</comment>
<dbReference type="EMBL" id="JACOFV010000009">
    <property type="protein sequence ID" value="MBC3862648.1"/>
    <property type="molecule type" value="Genomic_DNA"/>
</dbReference>
<keyword evidence="3" id="KW-0597">Phosphoprotein</keyword>
<dbReference type="SUPFAM" id="SSF47384">
    <property type="entry name" value="Homodimeric domain of signal transducing histidine kinase"/>
    <property type="match status" value="1"/>
</dbReference>
<dbReference type="InterPro" id="IPR004358">
    <property type="entry name" value="Sig_transdc_His_kin-like_C"/>
</dbReference>
<proteinExistence type="predicted"/>
<comment type="catalytic activity">
    <reaction evidence="1">
        <text>ATP + protein L-histidine = ADP + protein N-phospho-L-histidine.</text>
        <dbReference type="EC" id="2.7.13.3"/>
    </reaction>
</comment>
<sequence>MYSLRFRLISLFIFVVTVTLAIFGIYEYAHLSDELEKNFTAHQKEVISRLETSLPSTLWNMDESTAEKITKAEIQNVDISAVEIRSTEMPDASFVHVTKSGNSKQNGPISKEFNQYQISAKLFAEITKRDASKGNHKPQALGEVIVTFSHDYIDKKLRENLTLTLVQIFILDIILIIALTLSLKVVFDPIRLLQSALFELSSHDAEAVTELPESKSQEFGKVIRGFNLVLRNLKNIIVLQRQAEEAAHAAAKETEEAYISLKAAQKSLLQAEKLASLGSLVAGIAHEINTPVGVIVTSASVLSEASQEINKNMAGGNIRKSDMTAFLTTATESTRLIMSNAARAAHLIQSFKQVAVDQTSEQRREFELIEFLNDVTTSLNPTLRKAHASIDITGHSDIHMDSYPGLLAQVITNLTMNAVTHAFSEGANGKIHIDVSLSEPSVYIDFRDEGHGIPEEFLDKIFEPFFTTKRGQGGTGLGLNIVFNIITKQLCGTITVQNHPDKGAWFRICIPRVTEQLQK</sequence>
<organism evidence="6 7">
    <name type="scientific">Undibacterium jejuense</name>
    <dbReference type="NCBI Taxonomy" id="1344949"/>
    <lineage>
        <taxon>Bacteria</taxon>
        <taxon>Pseudomonadati</taxon>
        <taxon>Pseudomonadota</taxon>
        <taxon>Betaproteobacteria</taxon>
        <taxon>Burkholderiales</taxon>
        <taxon>Oxalobacteraceae</taxon>
        <taxon>Undibacterium</taxon>
    </lineage>
</organism>
<gene>
    <name evidence="6" type="ORF">H8K32_11090</name>
</gene>
<evidence type="ECO:0000256" key="2">
    <source>
        <dbReference type="ARBA" id="ARBA00012438"/>
    </source>
</evidence>
<feature type="transmembrane region" description="Helical" evidence="4">
    <location>
        <begin position="6"/>
        <end position="29"/>
    </location>
</feature>
<keyword evidence="4" id="KW-0472">Membrane</keyword>
<keyword evidence="7" id="KW-1185">Reference proteome</keyword>
<feature type="domain" description="Histidine kinase" evidence="5">
    <location>
        <begin position="283"/>
        <end position="514"/>
    </location>
</feature>
<evidence type="ECO:0000313" key="7">
    <source>
        <dbReference type="Proteomes" id="UP000634011"/>
    </source>
</evidence>
<dbReference type="RefSeq" id="WP_186912563.1">
    <property type="nucleotide sequence ID" value="NZ_JACOFV010000009.1"/>
</dbReference>
<dbReference type="Gene3D" id="1.10.287.130">
    <property type="match status" value="1"/>
</dbReference>
<evidence type="ECO:0000313" key="6">
    <source>
        <dbReference type="EMBL" id="MBC3862648.1"/>
    </source>
</evidence>
<dbReference type="EC" id="2.7.13.3" evidence="2"/>
<dbReference type="AlphaFoldDB" id="A0A923KP96"/>
<dbReference type="CDD" id="cd00082">
    <property type="entry name" value="HisKA"/>
    <property type="match status" value="1"/>
</dbReference>
<dbReference type="InterPro" id="IPR003661">
    <property type="entry name" value="HisK_dim/P_dom"/>
</dbReference>
<evidence type="ECO:0000259" key="5">
    <source>
        <dbReference type="PROSITE" id="PS50109"/>
    </source>
</evidence>
<dbReference type="Gene3D" id="3.30.565.10">
    <property type="entry name" value="Histidine kinase-like ATPase, C-terminal domain"/>
    <property type="match status" value="1"/>
</dbReference>
<keyword evidence="6" id="KW-0418">Kinase</keyword>
<evidence type="ECO:0000256" key="1">
    <source>
        <dbReference type="ARBA" id="ARBA00000085"/>
    </source>
</evidence>
<dbReference type="PANTHER" id="PTHR43065">
    <property type="entry name" value="SENSOR HISTIDINE KINASE"/>
    <property type="match status" value="1"/>
</dbReference>
<keyword evidence="4" id="KW-1133">Transmembrane helix</keyword>
<keyword evidence="4" id="KW-0812">Transmembrane</keyword>
<reference evidence="6" key="1">
    <citation type="submission" date="2020-08" db="EMBL/GenBank/DDBJ databases">
        <title>Novel species isolated from subtropical streams in China.</title>
        <authorList>
            <person name="Lu H."/>
        </authorList>
    </citation>
    <scope>NUCLEOTIDE SEQUENCE</scope>
    <source>
        <strain evidence="6">KACC 12607</strain>
    </source>
</reference>
<dbReference type="InterPro" id="IPR036890">
    <property type="entry name" value="HATPase_C_sf"/>
</dbReference>
<evidence type="ECO:0000256" key="4">
    <source>
        <dbReference type="SAM" id="Phobius"/>
    </source>
</evidence>
<name>A0A923KP96_9BURK</name>
<dbReference type="PROSITE" id="PS50109">
    <property type="entry name" value="HIS_KIN"/>
    <property type="match status" value="1"/>
</dbReference>
<dbReference type="InterPro" id="IPR036097">
    <property type="entry name" value="HisK_dim/P_sf"/>
</dbReference>
<protein>
    <recommendedName>
        <fullName evidence="2">histidine kinase</fullName>
        <ecNumber evidence="2">2.7.13.3</ecNumber>
    </recommendedName>
</protein>
<dbReference type="Proteomes" id="UP000634011">
    <property type="component" value="Unassembled WGS sequence"/>
</dbReference>
<dbReference type="InterPro" id="IPR005467">
    <property type="entry name" value="His_kinase_dom"/>
</dbReference>
<keyword evidence="6" id="KW-0808">Transferase</keyword>
<dbReference type="SMART" id="SM00387">
    <property type="entry name" value="HATPase_c"/>
    <property type="match status" value="1"/>
</dbReference>
<feature type="transmembrane region" description="Helical" evidence="4">
    <location>
        <begin position="165"/>
        <end position="187"/>
    </location>
</feature>